<proteinExistence type="predicted"/>
<feature type="region of interest" description="Disordered" evidence="1">
    <location>
        <begin position="123"/>
        <end position="142"/>
    </location>
</feature>
<dbReference type="InParanoid" id="A0A067PB24"/>
<protein>
    <submittedName>
        <fullName evidence="2">Uncharacterized protein</fullName>
    </submittedName>
</protein>
<dbReference type="Proteomes" id="UP000027265">
    <property type="component" value="Unassembled WGS sequence"/>
</dbReference>
<name>A0A067PB24_9AGAM</name>
<evidence type="ECO:0000313" key="3">
    <source>
        <dbReference type="Proteomes" id="UP000027265"/>
    </source>
</evidence>
<organism evidence="2 3">
    <name type="scientific">Jaapia argillacea MUCL 33604</name>
    <dbReference type="NCBI Taxonomy" id="933084"/>
    <lineage>
        <taxon>Eukaryota</taxon>
        <taxon>Fungi</taxon>
        <taxon>Dikarya</taxon>
        <taxon>Basidiomycota</taxon>
        <taxon>Agaricomycotina</taxon>
        <taxon>Agaricomycetes</taxon>
        <taxon>Agaricomycetidae</taxon>
        <taxon>Jaapiales</taxon>
        <taxon>Jaapiaceae</taxon>
        <taxon>Jaapia</taxon>
    </lineage>
</organism>
<feature type="compositionally biased region" description="Low complexity" evidence="1">
    <location>
        <begin position="123"/>
        <end position="133"/>
    </location>
</feature>
<keyword evidence="3" id="KW-1185">Reference proteome</keyword>
<dbReference type="HOGENOM" id="CLU_1310311_0_0_1"/>
<dbReference type="EMBL" id="KL197752">
    <property type="protein sequence ID" value="KDQ51020.1"/>
    <property type="molecule type" value="Genomic_DNA"/>
</dbReference>
<evidence type="ECO:0000313" key="2">
    <source>
        <dbReference type="EMBL" id="KDQ51020.1"/>
    </source>
</evidence>
<sequence length="210" mass="23255">MNRLDEDAQTSSNQLLVLEILEDRERTKDYVDWALAVLESLPCELDNVTTLHTSLITLRDAVLDLPGLLSDIRDSADPQSTTADADADAALLVPSMLSLVETIATGVALLESLIRSYTDIYSPKPSSQTCTSPSPTPTHPGQKTMQRLVGVQQFLSWMEESDLDGFRDEIMQLWKDLSSGTSPPESESELEEVMWREERAGNRVMATAKL</sequence>
<reference evidence="3" key="1">
    <citation type="journal article" date="2014" name="Proc. Natl. Acad. Sci. U.S.A.">
        <title>Extensive sampling of basidiomycete genomes demonstrates inadequacy of the white-rot/brown-rot paradigm for wood decay fungi.</title>
        <authorList>
            <person name="Riley R."/>
            <person name="Salamov A.A."/>
            <person name="Brown D.W."/>
            <person name="Nagy L.G."/>
            <person name="Floudas D."/>
            <person name="Held B.W."/>
            <person name="Levasseur A."/>
            <person name="Lombard V."/>
            <person name="Morin E."/>
            <person name="Otillar R."/>
            <person name="Lindquist E.A."/>
            <person name="Sun H."/>
            <person name="LaButti K.M."/>
            <person name="Schmutz J."/>
            <person name="Jabbour D."/>
            <person name="Luo H."/>
            <person name="Baker S.E."/>
            <person name="Pisabarro A.G."/>
            <person name="Walton J.D."/>
            <person name="Blanchette R.A."/>
            <person name="Henrissat B."/>
            <person name="Martin F."/>
            <person name="Cullen D."/>
            <person name="Hibbett D.S."/>
            <person name="Grigoriev I.V."/>
        </authorList>
    </citation>
    <scope>NUCLEOTIDE SEQUENCE [LARGE SCALE GENOMIC DNA]</scope>
    <source>
        <strain evidence="3">MUCL 33604</strain>
    </source>
</reference>
<accession>A0A067PB24</accession>
<gene>
    <name evidence="2" type="ORF">JAAARDRAFT_211324</name>
</gene>
<evidence type="ECO:0000256" key="1">
    <source>
        <dbReference type="SAM" id="MobiDB-lite"/>
    </source>
</evidence>
<dbReference type="AlphaFoldDB" id="A0A067PB24"/>